<dbReference type="GO" id="GO:0005096">
    <property type="term" value="F:GTPase activator activity"/>
    <property type="evidence" value="ECO:0007669"/>
    <property type="project" value="UniProtKB-KW"/>
</dbReference>
<dbReference type="SUPFAM" id="SSF48350">
    <property type="entry name" value="GTPase activation domain, GAP"/>
    <property type="match status" value="1"/>
</dbReference>
<evidence type="ECO:0000313" key="5">
    <source>
        <dbReference type="Proteomes" id="UP000694568"/>
    </source>
</evidence>
<reference evidence="4" key="1">
    <citation type="submission" date="2025-08" db="UniProtKB">
        <authorList>
            <consortium name="Ensembl"/>
        </authorList>
    </citation>
    <scope>IDENTIFICATION</scope>
</reference>
<protein>
    <submittedName>
        <fullName evidence="4">Rho GTPase activating protein 31</fullName>
    </submittedName>
</protein>
<feature type="compositionally biased region" description="Basic and acidic residues" evidence="2">
    <location>
        <begin position="506"/>
        <end position="521"/>
    </location>
</feature>
<dbReference type="Pfam" id="PF00620">
    <property type="entry name" value="RhoGAP"/>
    <property type="match status" value="1"/>
</dbReference>
<gene>
    <name evidence="4" type="primary">arhgap31</name>
</gene>
<dbReference type="GeneTree" id="ENSGT00940000159458"/>
<feature type="compositionally biased region" description="Basic and acidic residues" evidence="2">
    <location>
        <begin position="634"/>
        <end position="646"/>
    </location>
</feature>
<dbReference type="FunFam" id="1.10.555.10:FF:000002">
    <property type="entry name" value="rho GTPase-activating protein 32 isoform X1"/>
    <property type="match status" value="1"/>
</dbReference>
<name>A0A8D0AFI3_SANLU</name>
<feature type="compositionally biased region" description="Basic and acidic residues" evidence="2">
    <location>
        <begin position="940"/>
        <end position="955"/>
    </location>
</feature>
<dbReference type="Proteomes" id="UP000694568">
    <property type="component" value="Unplaced"/>
</dbReference>
<dbReference type="PROSITE" id="PS50238">
    <property type="entry name" value="RHOGAP"/>
    <property type="match status" value="1"/>
</dbReference>
<dbReference type="InterPro" id="IPR051576">
    <property type="entry name" value="PX-Rho_GAP"/>
</dbReference>
<feature type="region of interest" description="Disordered" evidence="2">
    <location>
        <begin position="622"/>
        <end position="653"/>
    </location>
</feature>
<feature type="domain" description="Rho-GAP" evidence="3">
    <location>
        <begin position="21"/>
        <end position="216"/>
    </location>
</feature>
<feature type="compositionally biased region" description="Basic and acidic residues" evidence="2">
    <location>
        <begin position="537"/>
        <end position="559"/>
    </location>
</feature>
<sequence>MKNKGTKQKSKKKGSENAFGCDLIEHLQNSGQDVPQVLKKCAEFIEEHGIVDGIYRLSGVTSNIQRLRQEFCSEACPDLTKEVYLQDIHCVGSLCKLFFRELPNPLLTYELYSKFTETVLVQGDHERLLRIRGVIKELPTPHFRTLEYLTKHLAHLATLSSQTNMHTRNLALVWAPNLLRSKDIEASCSNGDMAFQQVRIQQSVVEFILNHTEEIFRPSLMCVEKYATLPISSQCGPMKLMSLEEAQARSLSPNHPVHKERQRENSLPDTSTATLYHTVIDISDSKRKFSGKSKKWKSIFNLGRSVDSKGKLSRNGSVLIRAQGTEKAALRPSRSMESLCSLPTDDDRTGNNSPAGGSGSVYSPDVKSRTLGSDSLYDLSEHDQNWEFKGMRGDGATGGWSSSMDQKGLPGASAPPQKSLPEQLKVFKGDDLSGYKPTSPKNRRMLYSGSSHNSSSRPSFPGSFFPLESSPRHQRRVVNISEPFAVSVPLRVSAVISSNSTPCRGHAKDKAATLKPCKENSEQSCNSGKSNTFPQLEPKKQEGTEKKNREEMTSRKQPSESDISSSLHKNTEKTCAADMVDKKDKKLHLKISPLNKDDTKQGQLPLKETCLDKVMNHLMIEDTPTVEGFSGADDTDKKDEKREVPQGDKNVSCDGAMKNVIPEVEVIQRLSVCLEERSHPLELQNLDNDEGCGGNSEELDLVEPWEDFSSNKQWVTSPLHSPDVEELFNQLSPFGSCGETQISSLSVDKNKQSLIKSTVHSSGNIPQTTSSKPEMKWMYLPSGVSVNSNNTTQPHTAKCSTTKQKNTVSSQRFYRQMSYEAEKREENCFSKHRPYSLNLDLGHRCIRDISNQQNRNSSEFSSCQRGLLTSSESVNTRLPSELELFLSDRQAPLRRNSAPVSVSSVRTAFMIKTCQAKAVPVVPPKVQYSQIPPLRHEKDFDTAKEQEKEHPKMCAEKSNVAPPPMLSDLKEELENKEPAPKHQKHPHVAESVKTTTTPELPVITRRHPPSLEVFVDCPRPNRGNLLQRPSFRNRQRPQSLILLSPPFPIMDYPPPGDDSRLLSSIKSLNDTSAVNVFSKEMTENFRTPEGIALQNKMTIPKSGQRLETSTSCFYQPQRRSMIFDSRSHRQIE</sequence>
<feature type="compositionally biased region" description="Basic and acidic residues" evidence="2">
    <location>
        <begin position="968"/>
        <end position="980"/>
    </location>
</feature>
<evidence type="ECO:0000256" key="2">
    <source>
        <dbReference type="SAM" id="MobiDB-lite"/>
    </source>
</evidence>
<evidence type="ECO:0000313" key="4">
    <source>
        <dbReference type="Ensembl" id="ENSSLUP00000051997.1"/>
    </source>
</evidence>
<evidence type="ECO:0000256" key="1">
    <source>
        <dbReference type="ARBA" id="ARBA00022468"/>
    </source>
</evidence>
<reference evidence="4" key="2">
    <citation type="submission" date="2025-09" db="UniProtKB">
        <authorList>
            <consortium name="Ensembl"/>
        </authorList>
    </citation>
    <scope>IDENTIFICATION</scope>
</reference>
<dbReference type="CDD" id="cd04384">
    <property type="entry name" value="RhoGAP_CdGAP"/>
    <property type="match status" value="1"/>
</dbReference>
<feature type="compositionally biased region" description="Low complexity" evidence="2">
    <location>
        <begin position="448"/>
        <end position="459"/>
    </location>
</feature>
<organism evidence="4 5">
    <name type="scientific">Sander lucioperca</name>
    <name type="common">Pike-perch</name>
    <name type="synonym">Perca lucioperca</name>
    <dbReference type="NCBI Taxonomy" id="283035"/>
    <lineage>
        <taxon>Eukaryota</taxon>
        <taxon>Metazoa</taxon>
        <taxon>Chordata</taxon>
        <taxon>Craniata</taxon>
        <taxon>Vertebrata</taxon>
        <taxon>Euteleostomi</taxon>
        <taxon>Actinopterygii</taxon>
        <taxon>Neopterygii</taxon>
        <taxon>Teleostei</taxon>
        <taxon>Neoteleostei</taxon>
        <taxon>Acanthomorphata</taxon>
        <taxon>Eupercaria</taxon>
        <taxon>Perciformes</taxon>
        <taxon>Percoidei</taxon>
        <taxon>Percidae</taxon>
        <taxon>Luciopercinae</taxon>
        <taxon>Sander</taxon>
    </lineage>
</organism>
<feature type="region of interest" description="Disordered" evidence="2">
    <location>
        <begin position="323"/>
        <end position="367"/>
    </location>
</feature>
<feature type="compositionally biased region" description="Polar residues" evidence="2">
    <location>
        <begin position="522"/>
        <end position="534"/>
    </location>
</feature>
<feature type="region of interest" description="Disordered" evidence="2">
    <location>
        <begin position="940"/>
        <end position="994"/>
    </location>
</feature>
<feature type="region of interest" description="Disordered" evidence="2">
    <location>
        <begin position="499"/>
        <end position="575"/>
    </location>
</feature>
<feature type="region of interest" description="Disordered" evidence="2">
    <location>
        <begin position="388"/>
        <end position="459"/>
    </location>
</feature>
<dbReference type="AlphaFoldDB" id="A0A8D0AFI3"/>
<evidence type="ECO:0000259" key="3">
    <source>
        <dbReference type="PROSITE" id="PS50238"/>
    </source>
</evidence>
<dbReference type="PANTHER" id="PTHR15729:SF3">
    <property type="entry name" value="RHO GTPASE-ACTIVATING PROTEIN 31"/>
    <property type="match status" value="1"/>
</dbReference>
<dbReference type="PANTHER" id="PTHR15729">
    <property type="entry name" value="CDC42 GTPASE-ACTIVATING PROTEIN"/>
    <property type="match status" value="1"/>
</dbReference>
<keyword evidence="5" id="KW-1185">Reference proteome</keyword>
<dbReference type="Gene3D" id="1.10.555.10">
    <property type="entry name" value="Rho GTPase activation protein"/>
    <property type="match status" value="1"/>
</dbReference>
<keyword evidence="1" id="KW-0343">GTPase activation</keyword>
<proteinExistence type="predicted"/>
<dbReference type="InterPro" id="IPR008936">
    <property type="entry name" value="Rho_GTPase_activation_prot"/>
</dbReference>
<dbReference type="GO" id="GO:0007264">
    <property type="term" value="P:small GTPase-mediated signal transduction"/>
    <property type="evidence" value="ECO:0007669"/>
    <property type="project" value="TreeGrafter"/>
</dbReference>
<dbReference type="InterPro" id="IPR000198">
    <property type="entry name" value="RhoGAP_dom"/>
</dbReference>
<dbReference type="GO" id="GO:0030027">
    <property type="term" value="C:lamellipodium"/>
    <property type="evidence" value="ECO:0007669"/>
    <property type="project" value="TreeGrafter"/>
</dbReference>
<dbReference type="Ensembl" id="ENSSLUT00000053530.1">
    <property type="protein sequence ID" value="ENSSLUP00000051997.1"/>
    <property type="gene ID" value="ENSSLUG00000022613.1"/>
</dbReference>
<accession>A0A8D0AFI3</accession>
<dbReference type="SMART" id="SM00324">
    <property type="entry name" value="RhoGAP"/>
    <property type="match status" value="1"/>
</dbReference>